<accession>A0ACB8ULS3</accession>
<evidence type="ECO:0000313" key="1">
    <source>
        <dbReference type="EMBL" id="KAI0095264.1"/>
    </source>
</evidence>
<dbReference type="Proteomes" id="UP001055072">
    <property type="component" value="Unassembled WGS sequence"/>
</dbReference>
<protein>
    <submittedName>
        <fullName evidence="1">Glucanosyltransferase-domain-containing protein</fullName>
    </submittedName>
</protein>
<gene>
    <name evidence="1" type="ORF">BDY19DRAFT_879119</name>
</gene>
<dbReference type="EMBL" id="MU274900">
    <property type="protein sequence ID" value="KAI0095264.1"/>
    <property type="molecule type" value="Genomic_DNA"/>
</dbReference>
<name>A0ACB8ULS3_9APHY</name>
<keyword evidence="2" id="KW-1185">Reference proteome</keyword>
<comment type="caution">
    <text evidence="1">The sequence shown here is derived from an EMBL/GenBank/DDBJ whole genome shotgun (WGS) entry which is preliminary data.</text>
</comment>
<organism evidence="1 2">
    <name type="scientific">Irpex rosettiformis</name>
    <dbReference type="NCBI Taxonomy" id="378272"/>
    <lineage>
        <taxon>Eukaryota</taxon>
        <taxon>Fungi</taxon>
        <taxon>Dikarya</taxon>
        <taxon>Basidiomycota</taxon>
        <taxon>Agaricomycotina</taxon>
        <taxon>Agaricomycetes</taxon>
        <taxon>Polyporales</taxon>
        <taxon>Irpicaceae</taxon>
        <taxon>Irpex</taxon>
    </lineage>
</organism>
<proteinExistence type="predicted"/>
<evidence type="ECO:0000313" key="2">
    <source>
        <dbReference type="Proteomes" id="UP001055072"/>
    </source>
</evidence>
<sequence length="806" mass="83471">MFSLRGELCIGSATFLSLVSLLLLIFMHVGQINTSNVPRHISMVIAPLSSALAAATAPDPIPGLYTDNSSAPLQVNAGLRTEYKFGLYSYCAYVNDTHGICSNSTAGTRLEPYVAFLGDIPSNYTGLTNSFIPEITFTNSSYLGDFSRGGYYLLLLGSISVALALFTGLIKHALGFLLSTVFSLLATVLLLIGAVIWTVIVKKAQDINGWIVPLPSGVEVPLGISVSLGNGLLLAWAAFACIAASLIPYMIRWIAAAAFFASGVQAAVQKVTRQGKYLYNADGSRFFIKGVAYQPQGDVVEDPNNPFLEPSTFIDPLADSNGCARDIPFLQQLNVTAIRVYSVNSSANHDSCMQALSGAGIYTIIDLSLPLSGSIDRLSPAWTTDLLDTYLRTIDAFTKYDNVLAYNVGNEVVTAANGTAAAAFVKAAARDVKAYLKSKSSSALVGYAAIDAPSDWLIPFAEYLACDPTSQNSGATALDLFGLNNYECGSDPASVYASKNAAFANYNVAAYFSEFGCLPSPRSFVEVETIFASPMTDVWSGALAFSYFPAQSAQGQFGMVTINGNTVTTSQDFDNLKTEFGKISPPNSPTSGTDAFPSCPAQNTSQLASTTLPPTPNDNSCNCVNSAVACQFKAPTTNTTELSIIVGNLLNVGCSLLGSSGGTCDDIAADGGAGKYGAVSACSPAVKLSWVFDQYYEKTNRNAQSCDFSGNATVNSAAPANSAAVASAVSSCLASPDATFVPSAPSSTNGGSQATGSSGSSSGGSSGSNGNSNNGASGALGGSQPAVFGAALASLFALAGGLLVLA</sequence>
<reference evidence="1" key="1">
    <citation type="journal article" date="2021" name="Environ. Microbiol.">
        <title>Gene family expansions and transcriptome signatures uncover fungal adaptations to wood decay.</title>
        <authorList>
            <person name="Hage H."/>
            <person name="Miyauchi S."/>
            <person name="Viragh M."/>
            <person name="Drula E."/>
            <person name="Min B."/>
            <person name="Chaduli D."/>
            <person name="Navarro D."/>
            <person name="Favel A."/>
            <person name="Norest M."/>
            <person name="Lesage-Meessen L."/>
            <person name="Balint B."/>
            <person name="Merenyi Z."/>
            <person name="de Eugenio L."/>
            <person name="Morin E."/>
            <person name="Martinez A.T."/>
            <person name="Baldrian P."/>
            <person name="Stursova M."/>
            <person name="Martinez M.J."/>
            <person name="Novotny C."/>
            <person name="Magnuson J.K."/>
            <person name="Spatafora J.W."/>
            <person name="Maurice S."/>
            <person name="Pangilinan J."/>
            <person name="Andreopoulos W."/>
            <person name="LaButti K."/>
            <person name="Hundley H."/>
            <person name="Na H."/>
            <person name="Kuo A."/>
            <person name="Barry K."/>
            <person name="Lipzen A."/>
            <person name="Henrissat B."/>
            <person name="Riley R."/>
            <person name="Ahrendt S."/>
            <person name="Nagy L.G."/>
            <person name="Grigoriev I.V."/>
            <person name="Martin F."/>
            <person name="Rosso M.N."/>
        </authorList>
    </citation>
    <scope>NUCLEOTIDE SEQUENCE</scope>
    <source>
        <strain evidence="1">CBS 384.51</strain>
    </source>
</reference>